<keyword evidence="3" id="KW-0963">Cytoplasm</keyword>
<comment type="subcellular location">
    <subcellularLocation>
        <location evidence="1">Cytoplasm</location>
    </subcellularLocation>
</comment>
<evidence type="ECO:0000313" key="7">
    <source>
        <dbReference type="Proteomes" id="UP001150907"/>
    </source>
</evidence>
<evidence type="ECO:0000256" key="4">
    <source>
        <dbReference type="ARBA" id="ARBA00048082"/>
    </source>
</evidence>
<name>A0A9W8BN81_9FUNG</name>
<dbReference type="EMBL" id="JANBQF010000003">
    <property type="protein sequence ID" value="KAJ2008526.1"/>
    <property type="molecule type" value="Genomic_DNA"/>
</dbReference>
<dbReference type="PANTHER" id="PTHR48094">
    <property type="entry name" value="PROTEIN/NUCLEIC ACID DEGLYCASE DJ-1-RELATED"/>
    <property type="match status" value="1"/>
</dbReference>
<organism evidence="6 7">
    <name type="scientific">Coemansia thaxteri</name>
    <dbReference type="NCBI Taxonomy" id="2663907"/>
    <lineage>
        <taxon>Eukaryota</taxon>
        <taxon>Fungi</taxon>
        <taxon>Fungi incertae sedis</taxon>
        <taxon>Zoopagomycota</taxon>
        <taxon>Kickxellomycotina</taxon>
        <taxon>Kickxellomycetes</taxon>
        <taxon>Kickxellales</taxon>
        <taxon>Kickxellaceae</taxon>
        <taxon>Coemansia</taxon>
    </lineage>
</organism>
<evidence type="ECO:0000259" key="5">
    <source>
        <dbReference type="Pfam" id="PF01965"/>
    </source>
</evidence>
<dbReference type="Gene3D" id="3.40.50.880">
    <property type="match status" value="1"/>
</dbReference>
<dbReference type="FunFam" id="3.40.50.880:FF:000022">
    <property type="entry name" value="protein deglycase DJ-1"/>
    <property type="match status" value="1"/>
</dbReference>
<dbReference type="CDD" id="cd03135">
    <property type="entry name" value="GATase1_DJ-1"/>
    <property type="match status" value="1"/>
</dbReference>
<dbReference type="GO" id="GO:0010646">
    <property type="term" value="P:regulation of cell communication"/>
    <property type="evidence" value="ECO:0007669"/>
    <property type="project" value="UniProtKB-ARBA"/>
</dbReference>
<dbReference type="GO" id="GO:0023051">
    <property type="term" value="P:regulation of signaling"/>
    <property type="evidence" value="ECO:0007669"/>
    <property type="project" value="UniProtKB-ARBA"/>
</dbReference>
<dbReference type="Proteomes" id="UP001150907">
    <property type="component" value="Unassembled WGS sequence"/>
</dbReference>
<sequence>MAHHTQKKAIVLVANGSEEMEAVTVIDVLRRAGIHVLVLAAEPSATPVVCSRGVRLVPDAYLGDDAAKIGSYDAVVVPGGVEGAASLSQNAQVRSMLADFYAQRKLVAAICAGSLAIKTASIQAKVSQPLRLTSHPSVKDQLDRDFHYEDARIVVDGNLVTSRGPGTALEFALRLVGLLVGDEKMREVAAPMVLGFDL</sequence>
<dbReference type="GO" id="GO:0006979">
    <property type="term" value="P:response to oxidative stress"/>
    <property type="evidence" value="ECO:0007669"/>
    <property type="project" value="TreeGrafter"/>
</dbReference>
<dbReference type="GO" id="GO:0005634">
    <property type="term" value="C:nucleus"/>
    <property type="evidence" value="ECO:0007669"/>
    <property type="project" value="TreeGrafter"/>
</dbReference>
<proteinExistence type="predicted"/>
<evidence type="ECO:0000313" key="6">
    <source>
        <dbReference type="EMBL" id="KAJ2008526.1"/>
    </source>
</evidence>
<accession>A0A9W8BN81</accession>
<dbReference type="Pfam" id="PF01965">
    <property type="entry name" value="DJ-1_PfpI"/>
    <property type="match status" value="1"/>
</dbReference>
<comment type="catalytic activity">
    <reaction evidence="4">
        <text>methylglyoxal + H2O = (R)-lactate + H(+)</text>
        <dbReference type="Rhea" id="RHEA:27754"/>
        <dbReference type="ChEBI" id="CHEBI:15377"/>
        <dbReference type="ChEBI" id="CHEBI:15378"/>
        <dbReference type="ChEBI" id="CHEBI:16004"/>
        <dbReference type="ChEBI" id="CHEBI:17158"/>
        <dbReference type="EC" id="4.2.1.130"/>
    </reaction>
</comment>
<protein>
    <recommendedName>
        <fullName evidence="2">D-lactate dehydratase</fullName>
        <ecNumber evidence="2">4.2.1.130</ecNumber>
    </recommendedName>
</protein>
<comment type="caution">
    <text evidence="6">The sequence shown here is derived from an EMBL/GenBank/DDBJ whole genome shotgun (WGS) entry which is preliminary data.</text>
</comment>
<evidence type="ECO:0000256" key="3">
    <source>
        <dbReference type="ARBA" id="ARBA00022490"/>
    </source>
</evidence>
<dbReference type="SUPFAM" id="SSF52317">
    <property type="entry name" value="Class I glutamine amidotransferase-like"/>
    <property type="match status" value="1"/>
</dbReference>
<dbReference type="GO" id="GO:0005739">
    <property type="term" value="C:mitochondrion"/>
    <property type="evidence" value="ECO:0007669"/>
    <property type="project" value="TreeGrafter"/>
</dbReference>
<dbReference type="OrthoDB" id="543156at2759"/>
<dbReference type="InterPro" id="IPR029062">
    <property type="entry name" value="Class_I_gatase-like"/>
</dbReference>
<dbReference type="AlphaFoldDB" id="A0A9W8BN81"/>
<dbReference type="NCBIfam" id="TIGR01383">
    <property type="entry name" value="not_thiJ"/>
    <property type="match status" value="1"/>
</dbReference>
<keyword evidence="7" id="KW-1185">Reference proteome</keyword>
<evidence type="ECO:0000256" key="1">
    <source>
        <dbReference type="ARBA" id="ARBA00004496"/>
    </source>
</evidence>
<evidence type="ECO:0000256" key="2">
    <source>
        <dbReference type="ARBA" id="ARBA00013134"/>
    </source>
</evidence>
<dbReference type="EC" id="4.2.1.130" evidence="2"/>
<dbReference type="InterPro" id="IPR002818">
    <property type="entry name" value="DJ-1/PfpI"/>
</dbReference>
<gene>
    <name evidence="6" type="ORF">H4R26_000142</name>
</gene>
<dbReference type="GO" id="GO:1903189">
    <property type="term" value="P:glyoxal metabolic process"/>
    <property type="evidence" value="ECO:0007669"/>
    <property type="project" value="TreeGrafter"/>
</dbReference>
<dbReference type="InterPro" id="IPR050325">
    <property type="entry name" value="Prot/Nucl_acid_deglycase"/>
</dbReference>
<dbReference type="GO" id="GO:0019172">
    <property type="term" value="F:glyoxalase III activity"/>
    <property type="evidence" value="ECO:0007669"/>
    <property type="project" value="UniProtKB-EC"/>
</dbReference>
<dbReference type="InterPro" id="IPR006287">
    <property type="entry name" value="DJ-1"/>
</dbReference>
<dbReference type="PANTHER" id="PTHR48094:SF12">
    <property type="entry name" value="PARKINSON DISEASE PROTEIN 7 HOMOLOG"/>
    <property type="match status" value="1"/>
</dbReference>
<reference evidence="6" key="1">
    <citation type="submission" date="2022-07" db="EMBL/GenBank/DDBJ databases">
        <title>Phylogenomic reconstructions and comparative analyses of Kickxellomycotina fungi.</title>
        <authorList>
            <person name="Reynolds N.K."/>
            <person name="Stajich J.E."/>
            <person name="Barry K."/>
            <person name="Grigoriev I.V."/>
            <person name="Crous P."/>
            <person name="Smith M.E."/>
        </authorList>
    </citation>
    <scope>NUCLEOTIDE SEQUENCE</scope>
    <source>
        <strain evidence="6">IMI 214461</strain>
    </source>
</reference>
<feature type="domain" description="DJ-1/PfpI" evidence="5">
    <location>
        <begin position="7"/>
        <end position="176"/>
    </location>
</feature>